<proteinExistence type="predicted"/>
<evidence type="ECO:0000313" key="3">
    <source>
        <dbReference type="Proteomes" id="UP000613768"/>
    </source>
</evidence>
<keyword evidence="2" id="KW-0378">Hydrolase</keyword>
<dbReference type="AlphaFoldDB" id="A0AAW3ZJ07"/>
<keyword evidence="3" id="KW-1185">Reference proteome</keyword>
<dbReference type="InterPro" id="IPR003615">
    <property type="entry name" value="HNH_nuc"/>
</dbReference>
<name>A0AAW3ZJ07_9GAMM</name>
<organism evidence="2 3">
    <name type="scientific">Pseudomarimonas arenosa</name>
    <dbReference type="NCBI Taxonomy" id="2774145"/>
    <lineage>
        <taxon>Bacteria</taxon>
        <taxon>Pseudomonadati</taxon>
        <taxon>Pseudomonadota</taxon>
        <taxon>Gammaproteobacteria</taxon>
        <taxon>Lysobacterales</taxon>
        <taxon>Lysobacteraceae</taxon>
        <taxon>Pseudomarimonas</taxon>
    </lineage>
</organism>
<sequence length="313" mass="35041">MRHWWVNQNQTYRSEVPGGFLWSPKTRADGARNHFYENMREVAPGDVVFSFCDTRIKAIGLAVGRAESSPKPDFGGAGSTWASEGWLVPVEFEEFGHPIRPKDHIEALRPHLPGKYSPLQHSGDGLQSVYLTELPPPLATALIAVIGEAYASSLTILQSKIDAEGSDDEFRHAEAMSGRTDIGETSKRQLLLARRGQGVFKANVRLNETRCRVTGVNDPRHLRASHIKPWRACDDVEKLDGCNGLLLAPHIDHLFDQGFISFADEGKLLISPRLDRSILTRWSIPGTWNAGPFNDRQHAYLHYHRNHVFKHGG</sequence>
<keyword evidence="2" id="KW-0255">Endonuclease</keyword>
<dbReference type="EMBL" id="JACYTR010000002">
    <property type="protein sequence ID" value="MBD8524441.1"/>
    <property type="molecule type" value="Genomic_DNA"/>
</dbReference>
<evidence type="ECO:0000259" key="1">
    <source>
        <dbReference type="Pfam" id="PF13391"/>
    </source>
</evidence>
<dbReference type="GO" id="GO:0004519">
    <property type="term" value="F:endonuclease activity"/>
    <property type="evidence" value="ECO:0007669"/>
    <property type="project" value="UniProtKB-KW"/>
</dbReference>
<reference evidence="2 3" key="1">
    <citation type="submission" date="2020-09" db="EMBL/GenBank/DDBJ databases">
        <title>Pseudoxanthomonas sp. CAU 1598 isolated from sand of Yaerae Beach.</title>
        <authorList>
            <person name="Kim W."/>
        </authorList>
    </citation>
    <scope>NUCLEOTIDE SEQUENCE [LARGE SCALE GENOMIC DNA]</scope>
    <source>
        <strain evidence="2 3">CAU 1598</strain>
    </source>
</reference>
<keyword evidence="2" id="KW-0540">Nuclease</keyword>
<feature type="domain" description="HNH nuclease" evidence="1">
    <location>
        <begin position="211"/>
        <end position="262"/>
    </location>
</feature>
<dbReference type="Pfam" id="PF13391">
    <property type="entry name" value="HNH_2"/>
    <property type="match status" value="1"/>
</dbReference>
<evidence type="ECO:0000313" key="2">
    <source>
        <dbReference type="EMBL" id="MBD8524441.1"/>
    </source>
</evidence>
<comment type="caution">
    <text evidence="2">The sequence shown here is derived from an EMBL/GenBank/DDBJ whole genome shotgun (WGS) entry which is preliminary data.</text>
</comment>
<accession>A0AAW3ZJ07</accession>
<dbReference type="RefSeq" id="WP_192027784.1">
    <property type="nucleotide sequence ID" value="NZ_JACYTR010000002.1"/>
</dbReference>
<protein>
    <submittedName>
        <fullName evidence="2">HNH endonuclease</fullName>
    </submittedName>
</protein>
<gene>
    <name evidence="2" type="ORF">IFO71_01685</name>
</gene>
<dbReference type="Proteomes" id="UP000613768">
    <property type="component" value="Unassembled WGS sequence"/>
</dbReference>